<sequence>MNRKQYFFLAFVLILVIPLLLPLFKVGFPVTDDADWFIIRFTAFYQALSQGHFPVRWLGRLNFNYGYPVANFNYPAYMYGAVLPKLLGFGFVTSIKLVLGVSVASASAFTYLWLKSMFNRTCALVGALVYVYHPYILFDLYRRGSIGEIVALGVVPFVLWSIEHRSRFWTAIGLAALITSHNILAVLFFPALIVYMYIRSKFSRRELMLNVLFGLGLSAFFWVPAIYDLQYTVFTSTTVSVWMNHFADIKLFGYLNVAILLLSLGIIFRYRTKLSILSWGLVALGLFLSTSLSSLVWTVLPVTFVQFPFRMLAVTIPGLALLAAYINDRLPGRLRRGVGAILIVLLLIVAIPVLTAVEIVDKGEGFYATNESSSTIKNEYMPVWVGQEFMAHAEYKVQLIDGGGEIIPMQEKGHLIEFMANLDVPSIVEINSIYFPGWMAIEGSEEIDIQVSEKGTMNIELPAGQHRVKVVFKETTPRMIADLISVISLFALAALQFKSWKET</sequence>
<feature type="transmembrane region" description="Helical" evidence="1">
    <location>
        <begin position="168"/>
        <end position="195"/>
    </location>
</feature>
<keyword evidence="1" id="KW-1133">Transmembrane helix</keyword>
<evidence type="ECO:0000313" key="3">
    <source>
        <dbReference type="Proteomes" id="UP000231246"/>
    </source>
</evidence>
<organism evidence="2 3">
    <name type="scientific">Candidatus Roizmanbacteria bacterium CG22_combo_CG10-13_8_21_14_all_38_20</name>
    <dbReference type="NCBI Taxonomy" id="1974862"/>
    <lineage>
        <taxon>Bacteria</taxon>
        <taxon>Candidatus Roizmaniibacteriota</taxon>
    </lineage>
</organism>
<name>A0A2H0BVZ7_9BACT</name>
<evidence type="ECO:0000256" key="1">
    <source>
        <dbReference type="SAM" id="Phobius"/>
    </source>
</evidence>
<feature type="transmembrane region" description="Helical" evidence="1">
    <location>
        <begin position="6"/>
        <end position="24"/>
    </location>
</feature>
<keyword evidence="1" id="KW-0472">Membrane</keyword>
<comment type="caution">
    <text evidence="2">The sequence shown here is derived from an EMBL/GenBank/DDBJ whole genome shotgun (WGS) entry which is preliminary data.</text>
</comment>
<evidence type="ECO:0000313" key="2">
    <source>
        <dbReference type="EMBL" id="PIP61719.1"/>
    </source>
</evidence>
<feature type="transmembrane region" description="Helical" evidence="1">
    <location>
        <begin position="86"/>
        <end position="111"/>
    </location>
</feature>
<feature type="transmembrane region" description="Helical" evidence="1">
    <location>
        <begin position="207"/>
        <end position="227"/>
    </location>
</feature>
<feature type="transmembrane region" description="Helical" evidence="1">
    <location>
        <begin position="117"/>
        <end position="138"/>
    </location>
</feature>
<gene>
    <name evidence="2" type="ORF">COW99_02465</name>
</gene>
<proteinExistence type="predicted"/>
<feature type="transmembrane region" description="Helical" evidence="1">
    <location>
        <begin position="338"/>
        <end position="357"/>
    </location>
</feature>
<evidence type="ECO:0008006" key="4">
    <source>
        <dbReference type="Google" id="ProtNLM"/>
    </source>
</evidence>
<keyword evidence="1" id="KW-0812">Transmembrane</keyword>
<dbReference type="AlphaFoldDB" id="A0A2H0BVZ7"/>
<feature type="transmembrane region" description="Helical" evidence="1">
    <location>
        <begin position="251"/>
        <end position="270"/>
    </location>
</feature>
<dbReference type="EMBL" id="PCTA01000017">
    <property type="protein sequence ID" value="PIP61719.1"/>
    <property type="molecule type" value="Genomic_DNA"/>
</dbReference>
<feature type="transmembrane region" description="Helical" evidence="1">
    <location>
        <begin position="277"/>
        <end position="297"/>
    </location>
</feature>
<reference evidence="2 3" key="1">
    <citation type="submission" date="2017-09" db="EMBL/GenBank/DDBJ databases">
        <title>Depth-based differentiation of microbial function through sediment-hosted aquifers and enrichment of novel symbionts in the deep terrestrial subsurface.</title>
        <authorList>
            <person name="Probst A.J."/>
            <person name="Ladd B."/>
            <person name="Jarett J.K."/>
            <person name="Geller-Mcgrath D.E."/>
            <person name="Sieber C.M."/>
            <person name="Emerson J.B."/>
            <person name="Anantharaman K."/>
            <person name="Thomas B.C."/>
            <person name="Malmstrom R."/>
            <person name="Stieglmeier M."/>
            <person name="Klingl A."/>
            <person name="Woyke T."/>
            <person name="Ryan C.M."/>
            <person name="Banfield J.F."/>
        </authorList>
    </citation>
    <scope>NUCLEOTIDE SEQUENCE [LARGE SCALE GENOMIC DNA]</scope>
    <source>
        <strain evidence="2">CG22_combo_CG10-13_8_21_14_all_38_20</strain>
    </source>
</reference>
<feature type="transmembrane region" description="Helical" evidence="1">
    <location>
        <begin position="309"/>
        <end position="326"/>
    </location>
</feature>
<feature type="transmembrane region" description="Helical" evidence="1">
    <location>
        <begin position="145"/>
        <end position="162"/>
    </location>
</feature>
<accession>A0A2H0BVZ7</accession>
<protein>
    <recommendedName>
        <fullName evidence="4">Membrane protein 6-pyruvoyl-tetrahydropterin synthase-related domain-containing protein</fullName>
    </recommendedName>
</protein>
<dbReference type="Proteomes" id="UP000231246">
    <property type="component" value="Unassembled WGS sequence"/>
</dbReference>